<protein>
    <submittedName>
        <fullName evidence="3">CB1 cannabinoid receptor-interacting protein 1</fullName>
    </submittedName>
</protein>
<reference evidence="1" key="2">
    <citation type="submission" date="2014-06" db="EMBL/GenBank/DDBJ databases">
        <authorList>
            <person name="Aslett M."/>
        </authorList>
    </citation>
    <scope>NUCLEOTIDE SEQUENCE</scope>
</reference>
<name>A0A068WZ51_ECHGR</name>
<evidence type="ECO:0000313" key="3">
    <source>
        <dbReference type="WBParaSite" id="EgrG_002046200"/>
    </source>
</evidence>
<proteinExistence type="predicted"/>
<dbReference type="Proteomes" id="UP000492820">
    <property type="component" value="Unassembled WGS sequence"/>
</dbReference>
<reference evidence="1 2" key="1">
    <citation type="journal article" date="2013" name="Nature">
        <title>The genomes of four tapeworm species reveal adaptations to parasitism.</title>
        <authorList>
            <person name="Tsai I.J."/>
            <person name="Zarowiecki M."/>
            <person name="Holroyd N."/>
            <person name="Garciarrubio A."/>
            <person name="Sanchez-Flores A."/>
            <person name="Brooks K.L."/>
            <person name="Tracey A."/>
            <person name="Bobes R.J."/>
            <person name="Fragoso G."/>
            <person name="Sciutto E."/>
            <person name="Aslett M."/>
            <person name="Beasley H."/>
            <person name="Bennett H.M."/>
            <person name="Cai J."/>
            <person name="Camicia F."/>
            <person name="Clark R."/>
            <person name="Cucher M."/>
            <person name="De Silva N."/>
            <person name="Day T.A."/>
            <person name="Deplazes P."/>
            <person name="Estrada K."/>
            <person name="Fernandez C."/>
            <person name="Holland P.W."/>
            <person name="Hou J."/>
            <person name="Hu S."/>
            <person name="Huckvale T."/>
            <person name="Hung S.S."/>
            <person name="Kamenetzky L."/>
            <person name="Keane J.A."/>
            <person name="Kiss F."/>
            <person name="Koziol U."/>
            <person name="Lambert O."/>
            <person name="Liu K."/>
            <person name="Luo X."/>
            <person name="Luo Y."/>
            <person name="Macchiaroli N."/>
            <person name="Nichol S."/>
            <person name="Paps J."/>
            <person name="Parkinson J."/>
            <person name="Pouchkina-Stantcheva N."/>
            <person name="Riddiford N."/>
            <person name="Rosenzvit M."/>
            <person name="Salinas G."/>
            <person name="Wasmuth J.D."/>
            <person name="Zamanian M."/>
            <person name="Zheng Y."/>
            <person name="Cai X."/>
            <person name="Soberon X."/>
            <person name="Olson P.D."/>
            <person name="Laclette J.P."/>
            <person name="Brehm K."/>
            <person name="Berriman M."/>
            <person name="Garciarrubio A."/>
            <person name="Bobes R.J."/>
            <person name="Fragoso G."/>
            <person name="Sanchez-Flores A."/>
            <person name="Estrada K."/>
            <person name="Cevallos M.A."/>
            <person name="Morett E."/>
            <person name="Gonzalez V."/>
            <person name="Portillo T."/>
            <person name="Ochoa-Leyva A."/>
            <person name="Jose M.V."/>
            <person name="Sciutto E."/>
            <person name="Landa A."/>
            <person name="Jimenez L."/>
            <person name="Valdes V."/>
            <person name="Carrero J.C."/>
            <person name="Larralde C."/>
            <person name="Morales-Montor J."/>
            <person name="Limon-Lason J."/>
            <person name="Soberon X."/>
            <person name="Laclette J.P."/>
        </authorList>
    </citation>
    <scope>NUCLEOTIDE SEQUENCE [LARGE SCALE GENOMIC DNA]</scope>
</reference>
<organism evidence="1">
    <name type="scientific">Echinococcus granulosus</name>
    <name type="common">Hydatid tapeworm</name>
    <dbReference type="NCBI Taxonomy" id="6210"/>
    <lineage>
        <taxon>Eukaryota</taxon>
        <taxon>Metazoa</taxon>
        <taxon>Spiralia</taxon>
        <taxon>Lophotrochozoa</taxon>
        <taxon>Platyhelminthes</taxon>
        <taxon>Cestoda</taxon>
        <taxon>Eucestoda</taxon>
        <taxon>Cyclophyllidea</taxon>
        <taxon>Taeniidae</taxon>
        <taxon>Echinococcus</taxon>
        <taxon>Echinococcus granulosus group</taxon>
    </lineage>
</organism>
<reference evidence="3" key="3">
    <citation type="submission" date="2020-10" db="UniProtKB">
        <authorList>
            <consortium name="WormBaseParasite"/>
        </authorList>
    </citation>
    <scope>IDENTIFICATION</scope>
</reference>
<evidence type="ECO:0000313" key="2">
    <source>
        <dbReference type="Proteomes" id="UP000492820"/>
    </source>
</evidence>
<gene>
    <name evidence="1" type="ORF">EgrG_002046200</name>
</gene>
<sequence length="212" mass="23797">MLKDGDNYPRANGPARGYSALAVLKLSATWKISFLRIKEGHLDTTKRRKRPASLMTGSAYMEVEVFETLHPHELAEIVEHQSYRITATCLSSGHPKTLKYNGRFDGSSMSGSLKGYWDMAITKVLEFGNDESLPHLEVKPKLSLPINNTFCPSYRFMKSILSSKGVYTEMAILTYEQRGLLDGTSSKVVGELNIRSNICEVYPSYEQTITKC</sequence>
<dbReference type="EMBL" id="LK028594">
    <property type="protein sequence ID" value="CDS23784.1"/>
    <property type="molecule type" value="Genomic_DNA"/>
</dbReference>
<dbReference type="WBParaSite" id="EgrG_002046200">
    <property type="protein sequence ID" value="EgrG_002046200"/>
    <property type="gene ID" value="EgrG_002046200"/>
</dbReference>
<accession>A0A068WZ51</accession>
<dbReference type="AlphaFoldDB" id="A0A068WZ51"/>
<evidence type="ECO:0000313" key="1">
    <source>
        <dbReference type="EMBL" id="CDS23784.1"/>
    </source>
</evidence>